<proteinExistence type="predicted"/>
<feature type="signal peptide" evidence="1">
    <location>
        <begin position="1"/>
        <end position="32"/>
    </location>
</feature>
<evidence type="ECO:0000259" key="2">
    <source>
        <dbReference type="PROSITE" id="PS50983"/>
    </source>
</evidence>
<dbReference type="CDD" id="cd01149">
    <property type="entry name" value="HutB"/>
    <property type="match status" value="1"/>
</dbReference>
<dbReference type="Pfam" id="PF01497">
    <property type="entry name" value="Peripla_BP_2"/>
    <property type="match status" value="1"/>
</dbReference>
<evidence type="ECO:0000256" key="1">
    <source>
        <dbReference type="SAM" id="SignalP"/>
    </source>
</evidence>
<dbReference type="InterPro" id="IPR002491">
    <property type="entry name" value="ABC_transptr_periplasmic_BD"/>
</dbReference>
<dbReference type="PROSITE" id="PS50983">
    <property type="entry name" value="FE_B12_PBP"/>
    <property type="match status" value="1"/>
</dbReference>
<keyword evidence="1" id="KW-0732">Signal</keyword>
<protein>
    <submittedName>
        <fullName evidence="3">ABC transporter substrate-binding protein</fullName>
    </submittedName>
</protein>
<keyword evidence="4" id="KW-1185">Reference proteome</keyword>
<sequence length="293" mass="30059">MIRLLAPRTLALSLALAQSLTLSLATSAPAMADPAQRVLTLGGSVTEIAVALGAQDRLIGRDTTSTFPPEVTGLPDVGYFRALSPEGVLALNPDLILSETGAGPQEALDVLNAAGIPFIVAGADTTPEGLTAKIETVAQALDLPAEGKALADKVAQGLQQARDRAATVQEPKRVLFILSLQGGRVMAGGEGSSAESIITLAGGINAGSGFEGYKQITDEAVLTAAPDVILMMDREGDLAINNDMVMAHPALSQTPAAKAGRILRMDGLLLLGFGPRTPQAAVDLHALLYPGQG</sequence>
<accession>A0ABW9Y3I9</accession>
<feature type="chain" id="PRO_5045263565" evidence="1">
    <location>
        <begin position="33"/>
        <end position="293"/>
    </location>
</feature>
<dbReference type="Gene3D" id="3.40.50.1980">
    <property type="entry name" value="Nitrogenase molybdenum iron protein domain"/>
    <property type="match status" value="2"/>
</dbReference>
<name>A0ABW9Y3I9_9RHOB</name>
<dbReference type="InterPro" id="IPR050902">
    <property type="entry name" value="ABC_Transporter_SBP"/>
</dbReference>
<gene>
    <name evidence="3" type="ORF">GU920_02755</name>
</gene>
<organism evidence="3 4">
    <name type="scientific">Paragemmobacter ruber</name>
    <dbReference type="NCBI Taxonomy" id="1985673"/>
    <lineage>
        <taxon>Bacteria</taxon>
        <taxon>Pseudomonadati</taxon>
        <taxon>Pseudomonadota</taxon>
        <taxon>Alphaproteobacteria</taxon>
        <taxon>Rhodobacterales</taxon>
        <taxon>Paracoccaceae</taxon>
        <taxon>Paragemmobacter</taxon>
    </lineage>
</organism>
<dbReference type="SUPFAM" id="SSF53807">
    <property type="entry name" value="Helical backbone' metal receptor"/>
    <property type="match status" value="1"/>
</dbReference>
<feature type="domain" description="Fe/B12 periplasmic-binding" evidence="2">
    <location>
        <begin position="37"/>
        <end position="292"/>
    </location>
</feature>
<dbReference type="Proteomes" id="UP001517376">
    <property type="component" value="Unassembled WGS sequence"/>
</dbReference>
<dbReference type="PANTHER" id="PTHR30535:SF4">
    <property type="entry name" value="HEMIN-BINDING PERIPLASMIC PROTEIN HMUT"/>
    <property type="match status" value="1"/>
</dbReference>
<reference evidence="4" key="1">
    <citation type="submission" date="2020-01" db="EMBL/GenBank/DDBJ databases">
        <title>Sphingomonas sp. strain CSW-10.</title>
        <authorList>
            <person name="Chen W.-M."/>
        </authorList>
    </citation>
    <scope>NUCLEOTIDE SEQUENCE [LARGE SCALE GENOMIC DNA]</scope>
    <source>
        <strain evidence="4">CCP-1</strain>
    </source>
</reference>
<comment type="caution">
    <text evidence="3">The sequence shown here is derived from an EMBL/GenBank/DDBJ whole genome shotgun (WGS) entry which is preliminary data.</text>
</comment>
<dbReference type="RefSeq" id="WP_161765440.1">
    <property type="nucleotide sequence ID" value="NZ_JAAATW010000001.1"/>
</dbReference>
<dbReference type="EMBL" id="JAAATW010000001">
    <property type="protein sequence ID" value="NBE06440.1"/>
    <property type="molecule type" value="Genomic_DNA"/>
</dbReference>
<evidence type="ECO:0000313" key="4">
    <source>
        <dbReference type="Proteomes" id="UP001517376"/>
    </source>
</evidence>
<evidence type="ECO:0000313" key="3">
    <source>
        <dbReference type="EMBL" id="NBE06440.1"/>
    </source>
</evidence>
<dbReference type="PANTHER" id="PTHR30535">
    <property type="entry name" value="VITAMIN B12-BINDING PROTEIN"/>
    <property type="match status" value="1"/>
</dbReference>